<dbReference type="Pfam" id="PF01205">
    <property type="entry name" value="Impact_N"/>
    <property type="match status" value="1"/>
</dbReference>
<dbReference type="RefSeq" id="WP_311350814.1">
    <property type="nucleotide sequence ID" value="NZ_JAVRHR010000002.1"/>
</dbReference>
<evidence type="ECO:0000256" key="1">
    <source>
        <dbReference type="ARBA" id="ARBA00007665"/>
    </source>
</evidence>
<name>A0ABU3AAP8_9FLAO</name>
<gene>
    <name evidence="3" type="ORF">RM706_09450</name>
</gene>
<dbReference type="InterPro" id="IPR023582">
    <property type="entry name" value="Impact"/>
</dbReference>
<proteinExistence type="inferred from homology"/>
<dbReference type="PANTHER" id="PTHR16301:SF20">
    <property type="entry name" value="IMPACT FAMILY MEMBER YIGZ"/>
    <property type="match status" value="1"/>
</dbReference>
<sequence>MESNIKDTYRTLKNPSEEILYKDRKSKFYGYAFPLISEESVKPIIEGLRKKYHTAGHVCYAWQLGVGNITYRTNDDGEPNNSSGMPIYGQIKTFEVTNVLVAVPRIFGGVKLGVGGLIQAYKTTAQLTLENSDIIEKILETYFQLNFEYSEMDKVMRIIKQHNLKLTVQKMELQCEFQFSCRKSMENQVLDIFKKIHRVSIKKLNF</sequence>
<dbReference type="Gene3D" id="3.30.230.30">
    <property type="entry name" value="Impact, N-terminal domain"/>
    <property type="match status" value="1"/>
</dbReference>
<comment type="similarity">
    <text evidence="1">Belongs to the IMPACT family.</text>
</comment>
<feature type="domain" description="Impact N-terminal" evidence="2">
    <location>
        <begin position="24"/>
        <end position="128"/>
    </location>
</feature>
<evidence type="ECO:0000313" key="3">
    <source>
        <dbReference type="EMBL" id="MDT0607255.1"/>
    </source>
</evidence>
<dbReference type="PANTHER" id="PTHR16301">
    <property type="entry name" value="IMPACT-RELATED"/>
    <property type="match status" value="1"/>
</dbReference>
<comment type="caution">
    <text evidence="3">The sequence shown here is derived from an EMBL/GenBank/DDBJ whole genome shotgun (WGS) entry which is preliminary data.</text>
</comment>
<organism evidence="3 4">
    <name type="scientific">Croceitalea rosinachiae</name>
    <dbReference type="NCBI Taxonomy" id="3075596"/>
    <lineage>
        <taxon>Bacteria</taxon>
        <taxon>Pseudomonadati</taxon>
        <taxon>Bacteroidota</taxon>
        <taxon>Flavobacteriia</taxon>
        <taxon>Flavobacteriales</taxon>
        <taxon>Flavobacteriaceae</taxon>
        <taxon>Croceitalea</taxon>
    </lineage>
</organism>
<dbReference type="InterPro" id="IPR036956">
    <property type="entry name" value="Impact_N_sf"/>
</dbReference>
<dbReference type="InterPro" id="IPR001498">
    <property type="entry name" value="Impact_N"/>
</dbReference>
<evidence type="ECO:0000313" key="4">
    <source>
        <dbReference type="Proteomes" id="UP001255246"/>
    </source>
</evidence>
<accession>A0ABU3AAP8</accession>
<keyword evidence="4" id="KW-1185">Reference proteome</keyword>
<dbReference type="SUPFAM" id="SSF54211">
    <property type="entry name" value="Ribosomal protein S5 domain 2-like"/>
    <property type="match status" value="1"/>
</dbReference>
<dbReference type="EMBL" id="JAVRHR010000002">
    <property type="protein sequence ID" value="MDT0607255.1"/>
    <property type="molecule type" value="Genomic_DNA"/>
</dbReference>
<reference evidence="3 4" key="1">
    <citation type="submission" date="2023-09" db="EMBL/GenBank/DDBJ databases">
        <authorList>
            <person name="Rey-Velasco X."/>
        </authorList>
    </citation>
    <scope>NUCLEOTIDE SEQUENCE [LARGE SCALE GENOMIC DNA]</scope>
    <source>
        <strain evidence="3 4">F388</strain>
    </source>
</reference>
<dbReference type="Proteomes" id="UP001255246">
    <property type="component" value="Unassembled WGS sequence"/>
</dbReference>
<dbReference type="InterPro" id="IPR020568">
    <property type="entry name" value="Ribosomal_Su5_D2-typ_SF"/>
</dbReference>
<protein>
    <submittedName>
        <fullName evidence="3">YigZ family protein</fullName>
    </submittedName>
</protein>
<evidence type="ECO:0000259" key="2">
    <source>
        <dbReference type="Pfam" id="PF01205"/>
    </source>
</evidence>